<dbReference type="Proteomes" id="UP001057402">
    <property type="component" value="Chromosome 4"/>
</dbReference>
<sequence length="314" mass="34149">MEAHRCKLCSRSFVNGRALGGHMKSHLAPCPAAPHIPPTLSSTTSPDDVQPAAIYVLRENPRKNVKFSDPEFSFSDSGAATLVVVQDGESEAESRDQSRRMRRKRRSGRGIMSGIDDVEIPDAEPVSCVSDTSPEEDVAMCLMMLSRDDGGRNPEKKRVVEDGVEDSAVQKKQQHQCEICKKWFRSSQALGGHRIIHRKKVVENKQKSFRSGCNLTHAHKRNRDYTEESSRIFDCPFCGKVFGSGQALGGHKRSHLMGGFGRSSSSGAGGVEKITSGGNSCIDLNMPAPTEDEDVYSVVSDDGGGGGDGPINYH</sequence>
<dbReference type="EMBL" id="CM042883">
    <property type="protein sequence ID" value="KAI4372449.1"/>
    <property type="molecule type" value="Genomic_DNA"/>
</dbReference>
<accession>A0ACB9R0R4</accession>
<organism evidence="1 2">
    <name type="scientific">Melastoma candidum</name>
    <dbReference type="NCBI Taxonomy" id="119954"/>
    <lineage>
        <taxon>Eukaryota</taxon>
        <taxon>Viridiplantae</taxon>
        <taxon>Streptophyta</taxon>
        <taxon>Embryophyta</taxon>
        <taxon>Tracheophyta</taxon>
        <taxon>Spermatophyta</taxon>
        <taxon>Magnoliopsida</taxon>
        <taxon>eudicotyledons</taxon>
        <taxon>Gunneridae</taxon>
        <taxon>Pentapetalae</taxon>
        <taxon>rosids</taxon>
        <taxon>malvids</taxon>
        <taxon>Myrtales</taxon>
        <taxon>Melastomataceae</taxon>
        <taxon>Melastomatoideae</taxon>
        <taxon>Melastomateae</taxon>
        <taxon>Melastoma</taxon>
    </lineage>
</organism>
<proteinExistence type="predicted"/>
<evidence type="ECO:0000313" key="1">
    <source>
        <dbReference type="EMBL" id="KAI4372449.1"/>
    </source>
</evidence>
<keyword evidence="2" id="KW-1185">Reference proteome</keyword>
<name>A0ACB9R0R4_9MYRT</name>
<gene>
    <name evidence="1" type="ORF">MLD38_010678</name>
</gene>
<comment type="caution">
    <text evidence="1">The sequence shown here is derived from an EMBL/GenBank/DDBJ whole genome shotgun (WGS) entry which is preliminary data.</text>
</comment>
<reference evidence="2" key="1">
    <citation type="journal article" date="2023" name="Front. Plant Sci.">
        <title>Chromosomal-level genome assembly of Melastoma candidum provides insights into trichome evolution.</title>
        <authorList>
            <person name="Zhong Y."/>
            <person name="Wu W."/>
            <person name="Sun C."/>
            <person name="Zou P."/>
            <person name="Liu Y."/>
            <person name="Dai S."/>
            <person name="Zhou R."/>
        </authorList>
    </citation>
    <scope>NUCLEOTIDE SEQUENCE [LARGE SCALE GENOMIC DNA]</scope>
</reference>
<protein>
    <submittedName>
        <fullName evidence="1">Uncharacterized protein</fullName>
    </submittedName>
</protein>
<evidence type="ECO:0000313" key="2">
    <source>
        <dbReference type="Proteomes" id="UP001057402"/>
    </source>
</evidence>